<evidence type="ECO:0000313" key="1">
    <source>
        <dbReference type="EMBL" id="RKF60604.1"/>
    </source>
</evidence>
<dbReference type="AlphaFoldDB" id="A0A420HT39"/>
<reference evidence="1 2" key="1">
    <citation type="journal article" date="2018" name="BMC Genomics">
        <title>Comparative genome analyses reveal sequence features reflecting distinct modes of host-adaptation between dicot and monocot powdery mildew.</title>
        <authorList>
            <person name="Wu Y."/>
            <person name="Ma X."/>
            <person name="Pan Z."/>
            <person name="Kale S.D."/>
            <person name="Song Y."/>
            <person name="King H."/>
            <person name="Zhang Q."/>
            <person name="Presley C."/>
            <person name="Deng X."/>
            <person name="Wei C.I."/>
            <person name="Xiao S."/>
        </authorList>
    </citation>
    <scope>NUCLEOTIDE SEQUENCE [LARGE SCALE GENOMIC DNA]</scope>
    <source>
        <strain evidence="1">UMSG2</strain>
    </source>
</reference>
<dbReference type="EMBL" id="MCFK01004942">
    <property type="protein sequence ID" value="RKF60604.1"/>
    <property type="molecule type" value="Genomic_DNA"/>
</dbReference>
<name>A0A420HT39_9PEZI</name>
<sequence>MANREPMDQDLPEAQVPRLEVSAEQLQHLFAGVSAEELNQFTLSSGANITNPSLNPNPRLRRCYYIRENKFFGLRGRAHLNLLDSIWLD</sequence>
<gene>
    <name evidence="1" type="ORF">OnM2_049038</name>
</gene>
<organism evidence="1 2">
    <name type="scientific">Erysiphe neolycopersici</name>
    <dbReference type="NCBI Taxonomy" id="212602"/>
    <lineage>
        <taxon>Eukaryota</taxon>
        <taxon>Fungi</taxon>
        <taxon>Dikarya</taxon>
        <taxon>Ascomycota</taxon>
        <taxon>Pezizomycotina</taxon>
        <taxon>Leotiomycetes</taxon>
        <taxon>Erysiphales</taxon>
        <taxon>Erysiphaceae</taxon>
        <taxon>Erysiphe</taxon>
    </lineage>
</organism>
<evidence type="ECO:0000313" key="2">
    <source>
        <dbReference type="Proteomes" id="UP000286134"/>
    </source>
</evidence>
<accession>A0A420HT39</accession>
<dbReference type="Proteomes" id="UP000286134">
    <property type="component" value="Unassembled WGS sequence"/>
</dbReference>
<protein>
    <submittedName>
        <fullName evidence="1">Uncharacterized protein</fullName>
    </submittedName>
</protein>
<proteinExistence type="predicted"/>
<keyword evidence="2" id="KW-1185">Reference proteome</keyword>
<comment type="caution">
    <text evidence="1">The sequence shown here is derived from an EMBL/GenBank/DDBJ whole genome shotgun (WGS) entry which is preliminary data.</text>
</comment>